<dbReference type="WBParaSite" id="Pan_g14958.t1">
    <property type="protein sequence ID" value="Pan_g14958.t1"/>
    <property type="gene ID" value="Pan_g14958"/>
</dbReference>
<sequence>MAISGSKHNSKEGYTALQYEEFVRDLKERACLSSLRRAINRPSESAPRSHPEPNDHFIGQKKRSKGQNNC</sequence>
<keyword evidence="2" id="KW-1185">Reference proteome</keyword>
<feature type="compositionally biased region" description="Basic residues" evidence="1">
    <location>
        <begin position="59"/>
        <end position="70"/>
    </location>
</feature>
<evidence type="ECO:0000256" key="1">
    <source>
        <dbReference type="SAM" id="MobiDB-lite"/>
    </source>
</evidence>
<proteinExistence type="predicted"/>
<evidence type="ECO:0000313" key="2">
    <source>
        <dbReference type="Proteomes" id="UP000492821"/>
    </source>
</evidence>
<reference evidence="2" key="1">
    <citation type="journal article" date="2013" name="Genetics">
        <title>The draft genome and transcriptome of Panagrellus redivivus are shaped by the harsh demands of a free-living lifestyle.</title>
        <authorList>
            <person name="Srinivasan J."/>
            <person name="Dillman A.R."/>
            <person name="Macchietto M.G."/>
            <person name="Heikkinen L."/>
            <person name="Lakso M."/>
            <person name="Fracchia K.M."/>
            <person name="Antoshechkin I."/>
            <person name="Mortazavi A."/>
            <person name="Wong G."/>
            <person name="Sternberg P.W."/>
        </authorList>
    </citation>
    <scope>NUCLEOTIDE SEQUENCE [LARGE SCALE GENOMIC DNA]</scope>
    <source>
        <strain evidence="2">MT8872</strain>
    </source>
</reference>
<reference evidence="3" key="2">
    <citation type="submission" date="2020-10" db="UniProtKB">
        <authorList>
            <consortium name="WormBaseParasite"/>
        </authorList>
    </citation>
    <scope>IDENTIFICATION</scope>
</reference>
<protein>
    <submittedName>
        <fullName evidence="3">Ovule protein</fullName>
    </submittedName>
</protein>
<organism evidence="2 3">
    <name type="scientific">Panagrellus redivivus</name>
    <name type="common">Microworm</name>
    <dbReference type="NCBI Taxonomy" id="6233"/>
    <lineage>
        <taxon>Eukaryota</taxon>
        <taxon>Metazoa</taxon>
        <taxon>Ecdysozoa</taxon>
        <taxon>Nematoda</taxon>
        <taxon>Chromadorea</taxon>
        <taxon>Rhabditida</taxon>
        <taxon>Tylenchina</taxon>
        <taxon>Panagrolaimomorpha</taxon>
        <taxon>Panagrolaimoidea</taxon>
        <taxon>Panagrolaimidae</taxon>
        <taxon>Panagrellus</taxon>
    </lineage>
</organism>
<evidence type="ECO:0000313" key="3">
    <source>
        <dbReference type="WBParaSite" id="Pan_g14958.t1"/>
    </source>
</evidence>
<dbReference type="AlphaFoldDB" id="A0A7E4V037"/>
<feature type="region of interest" description="Disordered" evidence="1">
    <location>
        <begin position="38"/>
        <end position="70"/>
    </location>
</feature>
<accession>A0A7E4V037</accession>
<dbReference type="Proteomes" id="UP000492821">
    <property type="component" value="Unassembled WGS sequence"/>
</dbReference>
<name>A0A7E4V037_PANRE</name>